<dbReference type="InterPro" id="IPR042095">
    <property type="entry name" value="SUMF_sf"/>
</dbReference>
<feature type="chain" id="PRO_5046372826" evidence="1">
    <location>
        <begin position="22"/>
        <end position="241"/>
    </location>
</feature>
<name>A0ABM9HG48_9BACT</name>
<feature type="domain" description="Sulfatase-modifying factor enzyme-like" evidence="2">
    <location>
        <begin position="40"/>
        <end position="239"/>
    </location>
</feature>
<evidence type="ECO:0000256" key="1">
    <source>
        <dbReference type="SAM" id="SignalP"/>
    </source>
</evidence>
<dbReference type="RefSeq" id="WP_282012136.1">
    <property type="nucleotide sequence ID" value="NZ_OX336137.1"/>
</dbReference>
<dbReference type="PROSITE" id="PS51257">
    <property type="entry name" value="PROKAR_LIPOPROTEIN"/>
    <property type="match status" value="1"/>
</dbReference>
<dbReference type="InterPro" id="IPR051043">
    <property type="entry name" value="Sulfatase_Mod_Factor_Kinase"/>
</dbReference>
<evidence type="ECO:0000313" key="3">
    <source>
        <dbReference type="EMBL" id="CAI2719295.1"/>
    </source>
</evidence>
<dbReference type="PANTHER" id="PTHR23150:SF19">
    <property type="entry name" value="FORMYLGLYCINE-GENERATING ENZYME"/>
    <property type="match status" value="1"/>
</dbReference>
<dbReference type="Proteomes" id="UP001157733">
    <property type="component" value="Chromosome"/>
</dbReference>
<dbReference type="Gene3D" id="3.90.1580.10">
    <property type="entry name" value="paralog of FGE (formylglycine-generating enzyme)"/>
    <property type="match status" value="1"/>
</dbReference>
<dbReference type="EMBL" id="OX336137">
    <property type="protein sequence ID" value="CAI2719295.1"/>
    <property type="molecule type" value="Genomic_DNA"/>
</dbReference>
<protein>
    <submittedName>
        <fullName evidence="3">FGE-sulfatase domain-containing protein</fullName>
    </submittedName>
</protein>
<organism evidence="3 4">
    <name type="scientific">Nitrospina watsonii</name>
    <dbReference type="NCBI Taxonomy" id="1323948"/>
    <lineage>
        <taxon>Bacteria</taxon>
        <taxon>Pseudomonadati</taxon>
        <taxon>Nitrospinota/Tectimicrobiota group</taxon>
        <taxon>Nitrospinota</taxon>
        <taxon>Nitrospinia</taxon>
        <taxon>Nitrospinales</taxon>
        <taxon>Nitrospinaceae</taxon>
        <taxon>Nitrospina</taxon>
    </lineage>
</organism>
<reference evidence="3 4" key="1">
    <citation type="submission" date="2022-09" db="EMBL/GenBank/DDBJ databases">
        <authorList>
            <person name="Kop L."/>
        </authorList>
    </citation>
    <scope>NUCLEOTIDE SEQUENCE [LARGE SCALE GENOMIC DNA]</scope>
    <source>
        <strain evidence="3 4">347</strain>
    </source>
</reference>
<accession>A0ABM9HG48</accession>
<keyword evidence="4" id="KW-1185">Reference proteome</keyword>
<feature type="signal peptide" evidence="1">
    <location>
        <begin position="1"/>
        <end position="21"/>
    </location>
</feature>
<sequence length="241" mass="27882">MTWKRRCLPFWFLCVALVACSDSDVEQIAVTVPPGVTVPESMVYIPAGEFVSGDPSDPKTALGKRVHLDAYLIDRYELSRGEYSRFDAEYKVDASVVKFPKTQISYERAAAYCQWAGKRLPTEQEWEKAARGTDERKWPWLLYQPHPNNGFSGFLPEPVDKRDEWISPYGVYGMGHNIWEWTSTDYDYNGMPGDDKGRFKVIRGGLLQSHLKIDFTPTWHRNYMDPRARYNFLGFRCAKDI</sequence>
<dbReference type="InterPro" id="IPR016187">
    <property type="entry name" value="CTDL_fold"/>
</dbReference>
<dbReference type="InterPro" id="IPR005532">
    <property type="entry name" value="SUMF_dom"/>
</dbReference>
<keyword evidence="1" id="KW-0732">Signal</keyword>
<dbReference type="PANTHER" id="PTHR23150">
    <property type="entry name" value="SULFATASE MODIFYING FACTOR 1, 2"/>
    <property type="match status" value="1"/>
</dbReference>
<proteinExistence type="predicted"/>
<dbReference type="SUPFAM" id="SSF56436">
    <property type="entry name" value="C-type lectin-like"/>
    <property type="match status" value="1"/>
</dbReference>
<evidence type="ECO:0000313" key="4">
    <source>
        <dbReference type="Proteomes" id="UP001157733"/>
    </source>
</evidence>
<evidence type="ECO:0000259" key="2">
    <source>
        <dbReference type="Pfam" id="PF03781"/>
    </source>
</evidence>
<gene>
    <name evidence="3" type="ORF">NSPWAT_2439</name>
</gene>
<dbReference type="Pfam" id="PF03781">
    <property type="entry name" value="FGE-sulfatase"/>
    <property type="match status" value="1"/>
</dbReference>